<feature type="transmembrane region" description="Helical" evidence="2">
    <location>
        <begin position="41"/>
        <end position="65"/>
    </location>
</feature>
<dbReference type="EMBL" id="FWFG01000068">
    <property type="protein sequence ID" value="SLM92361.1"/>
    <property type="molecule type" value="Genomic_DNA"/>
</dbReference>
<feature type="region of interest" description="Disordered" evidence="1">
    <location>
        <begin position="1"/>
        <end position="30"/>
    </location>
</feature>
<feature type="transmembrane region" description="Helical" evidence="2">
    <location>
        <begin position="221"/>
        <end position="245"/>
    </location>
</feature>
<reference evidence="3 4" key="1">
    <citation type="submission" date="2017-02" db="EMBL/GenBank/DDBJ databases">
        <authorList>
            <person name="Peterson S.W."/>
        </authorList>
    </citation>
    <scope>NUCLEOTIDE SEQUENCE [LARGE SCALE GENOMIC DNA]</scope>
    <source>
        <strain evidence="3 4">CIP104813</strain>
    </source>
</reference>
<sequence length="247" mass="27269">MEERIAEHAAQEEDALPTPAHGPDRVDPGEPTRVYGPMRSAVIAAVIAMITGVIVLEFLVLTTFAGKRLWSDPRMFHDLWFTAPIAIWLLLAALGVLVLVRVVTSWLRIDEDGFSLNGLVRRTTTLRWSDVDCIVAVRDITRRPTGTTDIRDRQALVEGLYVLDASGRSRVSLSGRLFGAAAQHALLERARLAGVGVEVYDQLTPRDLRRRVRRGLALTELHPGLVIAVVVLGYIAHNVLAFLAWGL</sequence>
<feature type="compositionally biased region" description="Basic and acidic residues" evidence="1">
    <location>
        <begin position="1"/>
        <end position="11"/>
    </location>
</feature>
<name>A0A1X6X1R2_9MICO</name>
<keyword evidence="2" id="KW-0472">Membrane</keyword>
<keyword evidence="2" id="KW-1133">Transmembrane helix</keyword>
<gene>
    <name evidence="3" type="ORF">FM110_08020</name>
</gene>
<dbReference type="AlphaFoldDB" id="A0A1X6X1R2"/>
<proteinExistence type="predicted"/>
<evidence type="ECO:0000256" key="2">
    <source>
        <dbReference type="SAM" id="Phobius"/>
    </source>
</evidence>
<evidence type="ECO:0000313" key="4">
    <source>
        <dbReference type="Proteomes" id="UP000195981"/>
    </source>
</evidence>
<evidence type="ECO:0000313" key="3">
    <source>
        <dbReference type="EMBL" id="SLM92361.1"/>
    </source>
</evidence>
<organism evidence="3 4">
    <name type="scientific">Brachybacterium nesterenkovii</name>
    <dbReference type="NCBI Taxonomy" id="47847"/>
    <lineage>
        <taxon>Bacteria</taxon>
        <taxon>Bacillati</taxon>
        <taxon>Actinomycetota</taxon>
        <taxon>Actinomycetes</taxon>
        <taxon>Micrococcales</taxon>
        <taxon>Dermabacteraceae</taxon>
        <taxon>Brachybacterium</taxon>
    </lineage>
</organism>
<evidence type="ECO:0000256" key="1">
    <source>
        <dbReference type="SAM" id="MobiDB-lite"/>
    </source>
</evidence>
<dbReference type="Proteomes" id="UP000195981">
    <property type="component" value="Unassembled WGS sequence"/>
</dbReference>
<accession>A0A1X6X1R2</accession>
<keyword evidence="4" id="KW-1185">Reference proteome</keyword>
<feature type="transmembrane region" description="Helical" evidence="2">
    <location>
        <begin position="85"/>
        <end position="107"/>
    </location>
</feature>
<keyword evidence="2" id="KW-0812">Transmembrane</keyword>
<protein>
    <recommendedName>
        <fullName evidence="5">PH domain-containing protein</fullName>
    </recommendedName>
</protein>
<evidence type="ECO:0008006" key="5">
    <source>
        <dbReference type="Google" id="ProtNLM"/>
    </source>
</evidence>